<name>A0A6J5T3T8_9CAUD</name>
<protein>
    <submittedName>
        <fullName evidence="1">Uncharacterized protein</fullName>
    </submittedName>
</protein>
<proteinExistence type="predicted"/>
<reference evidence="1" key="1">
    <citation type="submission" date="2020-05" db="EMBL/GenBank/DDBJ databases">
        <authorList>
            <person name="Chiriac C."/>
            <person name="Salcher M."/>
            <person name="Ghai R."/>
            <person name="Kavagutti S V."/>
        </authorList>
    </citation>
    <scope>NUCLEOTIDE SEQUENCE</scope>
</reference>
<accession>A0A6J5T3T8</accession>
<gene>
    <name evidence="1" type="ORF">UFOVP1636_328</name>
</gene>
<dbReference type="EMBL" id="LR797503">
    <property type="protein sequence ID" value="CAB4221484.1"/>
    <property type="molecule type" value="Genomic_DNA"/>
</dbReference>
<organism evidence="1">
    <name type="scientific">uncultured Caudovirales phage</name>
    <dbReference type="NCBI Taxonomy" id="2100421"/>
    <lineage>
        <taxon>Viruses</taxon>
        <taxon>Duplodnaviria</taxon>
        <taxon>Heunggongvirae</taxon>
        <taxon>Uroviricota</taxon>
        <taxon>Caudoviricetes</taxon>
        <taxon>Peduoviridae</taxon>
        <taxon>Maltschvirus</taxon>
        <taxon>Maltschvirus maltsch</taxon>
    </lineage>
</organism>
<sequence>MSDGPNRTRSYKTFGSARATRTRLCNKSGWSVDELSIVDVKHYQPRTVTRKNLMSGIEYQEDVNTPLCCSPASETFWSM</sequence>
<evidence type="ECO:0000313" key="1">
    <source>
        <dbReference type="EMBL" id="CAB4221484.1"/>
    </source>
</evidence>